<dbReference type="Proteomes" id="UP001157091">
    <property type="component" value="Unassembled WGS sequence"/>
</dbReference>
<sequence length="67" mass="7012">MTTTTGAVVRDAEPEDVGAICRYGETVIPSHYGPLIGAEAAQAQVRRWWNETYVPGSCVSSAGGDVG</sequence>
<comment type="caution">
    <text evidence="1">The sequence shown here is derived from an EMBL/GenBank/DDBJ whole genome shotgun (WGS) entry which is preliminary data.</text>
</comment>
<evidence type="ECO:0008006" key="3">
    <source>
        <dbReference type="Google" id="ProtNLM"/>
    </source>
</evidence>
<evidence type="ECO:0000313" key="1">
    <source>
        <dbReference type="EMBL" id="GMA24047.1"/>
    </source>
</evidence>
<reference evidence="2" key="1">
    <citation type="journal article" date="2019" name="Int. J. Syst. Evol. Microbiol.">
        <title>The Global Catalogue of Microorganisms (GCM) 10K type strain sequencing project: providing services to taxonomists for standard genome sequencing and annotation.</title>
        <authorList>
            <consortium name="The Broad Institute Genomics Platform"/>
            <consortium name="The Broad Institute Genome Sequencing Center for Infectious Disease"/>
            <person name="Wu L."/>
            <person name="Ma J."/>
        </authorList>
    </citation>
    <scope>NUCLEOTIDE SEQUENCE [LARGE SCALE GENOMIC DNA]</scope>
    <source>
        <strain evidence="2">NBRC 106348</strain>
    </source>
</reference>
<name>A0ABQ6I1F4_9MICO</name>
<protein>
    <recommendedName>
        <fullName evidence="3">GNAT family N-acetyltransferase</fullName>
    </recommendedName>
</protein>
<gene>
    <name evidence="1" type="ORF">GCM10025864_18060</name>
</gene>
<keyword evidence="2" id="KW-1185">Reference proteome</keyword>
<accession>A0ABQ6I1F4</accession>
<dbReference type="EMBL" id="BSUK01000001">
    <property type="protein sequence ID" value="GMA24047.1"/>
    <property type="molecule type" value="Genomic_DNA"/>
</dbReference>
<proteinExistence type="predicted"/>
<organism evidence="1 2">
    <name type="scientific">Luteimicrobium album</name>
    <dbReference type="NCBI Taxonomy" id="1054550"/>
    <lineage>
        <taxon>Bacteria</taxon>
        <taxon>Bacillati</taxon>
        <taxon>Actinomycetota</taxon>
        <taxon>Actinomycetes</taxon>
        <taxon>Micrococcales</taxon>
        <taxon>Luteimicrobium</taxon>
    </lineage>
</organism>
<evidence type="ECO:0000313" key="2">
    <source>
        <dbReference type="Proteomes" id="UP001157091"/>
    </source>
</evidence>